<feature type="binding site" evidence="7">
    <location>
        <begin position="154"/>
        <end position="156"/>
    </location>
    <ligand>
        <name>NAD(+)</name>
        <dbReference type="ChEBI" id="CHEBI:57540"/>
    </ligand>
</feature>
<dbReference type="SUPFAM" id="SSF56327">
    <property type="entry name" value="LDH C-terminal domain-like"/>
    <property type="match status" value="1"/>
</dbReference>
<dbReference type="CDD" id="cd01338">
    <property type="entry name" value="MDH_chloroplast-like"/>
    <property type="match status" value="1"/>
</dbReference>
<feature type="binding site" evidence="6">
    <location>
        <position position="123"/>
    </location>
    <ligand>
        <name>substrate</name>
    </ligand>
</feature>
<dbReference type="InterPro" id="IPR001252">
    <property type="entry name" value="Malate_DH_AS"/>
</dbReference>
<comment type="catalytic activity">
    <reaction evidence="9">
        <text>(S)-malate + NAD(+) = oxaloacetate + NADH + H(+)</text>
        <dbReference type="Rhea" id="RHEA:21432"/>
        <dbReference type="ChEBI" id="CHEBI:15378"/>
        <dbReference type="ChEBI" id="CHEBI:15589"/>
        <dbReference type="ChEBI" id="CHEBI:16452"/>
        <dbReference type="ChEBI" id="CHEBI:57540"/>
        <dbReference type="ChEBI" id="CHEBI:57945"/>
        <dbReference type="EC" id="1.1.1.37"/>
    </reaction>
</comment>
<dbReference type="Gene3D" id="3.40.50.720">
    <property type="entry name" value="NAD(P)-binding Rossmann-like Domain"/>
    <property type="match status" value="1"/>
</dbReference>
<dbReference type="GO" id="GO:0030060">
    <property type="term" value="F:L-malate dehydrogenase (NAD+) activity"/>
    <property type="evidence" value="ECO:0007669"/>
    <property type="project" value="UniProtKB-EC"/>
</dbReference>
<dbReference type="InParanoid" id="Q22MV4"/>
<feature type="binding site" evidence="6">
    <location>
        <position position="187"/>
    </location>
    <ligand>
        <name>substrate</name>
    </ligand>
</feature>
<evidence type="ECO:0000256" key="1">
    <source>
        <dbReference type="ARBA" id="ARBA00009613"/>
    </source>
</evidence>
<dbReference type="HAMAP" id="MF_01517">
    <property type="entry name" value="Malate_dehydrog_2"/>
    <property type="match status" value="1"/>
</dbReference>
<keyword evidence="9" id="KW-0816">Tricarboxylic acid cycle</keyword>
<dbReference type="NCBIfam" id="TIGR01759">
    <property type="entry name" value="MalateDH-SF1"/>
    <property type="match status" value="1"/>
</dbReference>
<evidence type="ECO:0000259" key="11">
    <source>
        <dbReference type="Pfam" id="PF02866"/>
    </source>
</evidence>
<feature type="domain" description="Lactate/malate dehydrogenase N-terminal" evidence="10">
    <location>
        <begin position="30"/>
        <end position="177"/>
    </location>
</feature>
<reference evidence="13" key="1">
    <citation type="journal article" date="2006" name="PLoS Biol.">
        <title>Macronuclear genome sequence of the ciliate Tetrahymena thermophila, a model eukaryote.</title>
        <authorList>
            <person name="Eisen J.A."/>
            <person name="Coyne R.S."/>
            <person name="Wu M."/>
            <person name="Wu D."/>
            <person name="Thiagarajan M."/>
            <person name="Wortman J.R."/>
            <person name="Badger J.H."/>
            <person name="Ren Q."/>
            <person name="Amedeo P."/>
            <person name="Jones K.M."/>
            <person name="Tallon L.J."/>
            <person name="Delcher A.L."/>
            <person name="Salzberg S.L."/>
            <person name="Silva J.C."/>
            <person name="Haas B.J."/>
            <person name="Majoros W.H."/>
            <person name="Farzad M."/>
            <person name="Carlton J.M."/>
            <person name="Smith R.K. Jr."/>
            <person name="Garg J."/>
            <person name="Pearlman R.E."/>
            <person name="Karrer K.M."/>
            <person name="Sun L."/>
            <person name="Manning G."/>
            <person name="Elde N.C."/>
            <person name="Turkewitz A.P."/>
            <person name="Asai D.J."/>
            <person name="Wilkes D.E."/>
            <person name="Wang Y."/>
            <person name="Cai H."/>
            <person name="Collins K."/>
            <person name="Stewart B.A."/>
            <person name="Lee S.R."/>
            <person name="Wilamowska K."/>
            <person name="Weinberg Z."/>
            <person name="Ruzzo W.L."/>
            <person name="Wloga D."/>
            <person name="Gaertig J."/>
            <person name="Frankel J."/>
            <person name="Tsao C.-C."/>
            <person name="Gorovsky M.A."/>
            <person name="Keeling P.J."/>
            <person name="Waller R.F."/>
            <person name="Patron N.J."/>
            <person name="Cherry J.M."/>
            <person name="Stover N.A."/>
            <person name="Krieger C.J."/>
            <person name="del Toro C."/>
            <person name="Ryder H.F."/>
            <person name="Williamson S.C."/>
            <person name="Barbeau R.A."/>
            <person name="Hamilton E.P."/>
            <person name="Orias E."/>
        </authorList>
    </citation>
    <scope>NUCLEOTIDE SEQUENCE [LARGE SCALE GENOMIC DNA]</scope>
    <source>
        <strain evidence="13">SB210</strain>
    </source>
</reference>
<evidence type="ECO:0000256" key="9">
    <source>
        <dbReference type="RuleBase" id="RU003405"/>
    </source>
</evidence>
<feature type="binding site" evidence="7">
    <location>
        <begin position="36"/>
        <end position="42"/>
    </location>
    <ligand>
        <name>NAD(+)</name>
        <dbReference type="ChEBI" id="CHEBI:57540"/>
    </ligand>
</feature>
<dbReference type="Pfam" id="PF00056">
    <property type="entry name" value="Ldh_1_N"/>
    <property type="match status" value="1"/>
</dbReference>
<proteinExistence type="inferred from homology"/>
<dbReference type="Gene3D" id="3.90.110.10">
    <property type="entry name" value="Lactate dehydrogenase/glycoside hydrolase, family 4, C-terminal"/>
    <property type="match status" value="1"/>
</dbReference>
<dbReference type="NCBIfam" id="NF003916">
    <property type="entry name" value="PRK05442.1"/>
    <property type="match status" value="1"/>
</dbReference>
<evidence type="ECO:0000256" key="8">
    <source>
        <dbReference type="RuleBase" id="RU003369"/>
    </source>
</evidence>
<dbReference type="Pfam" id="PF02866">
    <property type="entry name" value="Ldh_1_C"/>
    <property type="match status" value="1"/>
</dbReference>
<dbReference type="GO" id="GO:0006108">
    <property type="term" value="P:malate metabolic process"/>
    <property type="evidence" value="ECO:0007669"/>
    <property type="project" value="InterPro"/>
</dbReference>
<dbReference type="InterPro" id="IPR022383">
    <property type="entry name" value="Lactate/malate_DH_C"/>
</dbReference>
<evidence type="ECO:0000256" key="5">
    <source>
        <dbReference type="PIRSR" id="PIRSR000102-1"/>
    </source>
</evidence>
<accession>Q22MV4</accession>
<dbReference type="InterPro" id="IPR010945">
    <property type="entry name" value="Malate_DH_type2"/>
</dbReference>
<dbReference type="FunFam" id="3.40.50.720:FF:000010">
    <property type="entry name" value="Malate dehydrogenase"/>
    <property type="match status" value="1"/>
</dbReference>
<dbReference type="KEGG" id="tet:TTHERM_00030190"/>
<dbReference type="PANTHER" id="PTHR23382">
    <property type="entry name" value="MALATE DEHYDROGENASE"/>
    <property type="match status" value="1"/>
</dbReference>
<dbReference type="EMBL" id="GG662720">
    <property type="protein sequence ID" value="EAR86570.1"/>
    <property type="molecule type" value="Genomic_DNA"/>
</dbReference>
<dbReference type="PROSITE" id="PS00068">
    <property type="entry name" value="MDH"/>
    <property type="match status" value="1"/>
</dbReference>
<dbReference type="OMA" id="DHMRDWT"/>
<keyword evidence="4 7" id="KW-0520">NAD</keyword>
<dbReference type="InterPro" id="IPR036291">
    <property type="entry name" value="NAD(P)-bd_dom_sf"/>
</dbReference>
<dbReference type="Proteomes" id="UP000009168">
    <property type="component" value="Unassembled WGS sequence"/>
</dbReference>
<feature type="binding site" evidence="6">
    <location>
        <position position="117"/>
    </location>
    <ligand>
        <name>substrate</name>
    </ligand>
</feature>
<evidence type="ECO:0000313" key="12">
    <source>
        <dbReference type="EMBL" id="EAR86570.1"/>
    </source>
</evidence>
<keyword evidence="13" id="KW-1185">Reference proteome</keyword>
<keyword evidence="3 8" id="KW-0560">Oxidoreductase</keyword>
<comment type="similarity">
    <text evidence="1">Belongs to the LDH/MDH superfamily. MDH type 2 family.</text>
</comment>
<evidence type="ECO:0000256" key="7">
    <source>
        <dbReference type="PIRSR" id="PIRSR000102-3"/>
    </source>
</evidence>
<evidence type="ECO:0000313" key="13">
    <source>
        <dbReference type="Proteomes" id="UP000009168"/>
    </source>
</evidence>
<evidence type="ECO:0000256" key="2">
    <source>
        <dbReference type="ARBA" id="ARBA00012995"/>
    </source>
</evidence>
<dbReference type="FunCoup" id="Q22MV4">
    <property type="interactions" value="19"/>
</dbReference>
<dbReference type="HOGENOM" id="CLU_040727_2_0_1"/>
<feature type="domain" description="Lactate/malate dehydrogenase C-terminal" evidence="11">
    <location>
        <begin position="181"/>
        <end position="346"/>
    </location>
</feature>
<feature type="binding site" evidence="6">
    <location>
        <position position="156"/>
    </location>
    <ligand>
        <name>substrate</name>
    </ligand>
</feature>
<protein>
    <recommendedName>
        <fullName evidence="2 9">Malate dehydrogenase</fullName>
        <ecNumber evidence="2 9">1.1.1.37</ecNumber>
    </recommendedName>
</protein>
<name>Q22MV4_TETTS</name>
<dbReference type="SUPFAM" id="SSF51735">
    <property type="entry name" value="NAD(P)-binding Rossmann-fold domains"/>
    <property type="match status" value="1"/>
</dbReference>
<feature type="active site" description="Proton acceptor" evidence="5">
    <location>
        <position position="212"/>
    </location>
</feature>
<dbReference type="AlphaFoldDB" id="Q22MV4"/>
<dbReference type="InterPro" id="IPR001557">
    <property type="entry name" value="L-lactate/malate_DH"/>
</dbReference>
<gene>
    <name evidence="12" type="ORF">TTHERM_00030190</name>
</gene>
<dbReference type="OrthoDB" id="4069699at2759"/>
<dbReference type="FunFam" id="3.90.110.10:FF:000002">
    <property type="entry name" value="Malate dehydrogenase"/>
    <property type="match status" value="1"/>
</dbReference>
<dbReference type="eggNOG" id="KOG1496">
    <property type="taxonomic scope" value="Eukaryota"/>
</dbReference>
<dbReference type="EC" id="1.1.1.37" evidence="2 9"/>
<evidence type="ECO:0000256" key="3">
    <source>
        <dbReference type="ARBA" id="ARBA00023002"/>
    </source>
</evidence>
<dbReference type="PIRSF" id="PIRSF000102">
    <property type="entry name" value="Lac_mal_DH"/>
    <property type="match status" value="1"/>
</dbReference>
<dbReference type="RefSeq" id="XP_976916.1">
    <property type="nucleotide sequence ID" value="XM_971823.2"/>
</dbReference>
<dbReference type="STRING" id="312017.Q22MV4"/>
<evidence type="ECO:0000259" key="10">
    <source>
        <dbReference type="Pfam" id="PF00056"/>
    </source>
</evidence>
<feature type="binding site" evidence="7">
    <location>
        <position position="130"/>
    </location>
    <ligand>
        <name>NAD(+)</name>
        <dbReference type="ChEBI" id="CHEBI:57540"/>
    </ligand>
</feature>
<evidence type="ECO:0000256" key="6">
    <source>
        <dbReference type="PIRSR" id="PIRSR000102-2"/>
    </source>
</evidence>
<organism evidence="12 13">
    <name type="scientific">Tetrahymena thermophila (strain SB210)</name>
    <dbReference type="NCBI Taxonomy" id="312017"/>
    <lineage>
        <taxon>Eukaryota</taxon>
        <taxon>Sar</taxon>
        <taxon>Alveolata</taxon>
        <taxon>Ciliophora</taxon>
        <taxon>Intramacronucleata</taxon>
        <taxon>Oligohymenophorea</taxon>
        <taxon>Hymenostomatida</taxon>
        <taxon>Tetrahymenina</taxon>
        <taxon>Tetrahymenidae</taxon>
        <taxon>Tetrahymena</taxon>
    </lineage>
</organism>
<dbReference type="GeneID" id="7833594"/>
<evidence type="ECO:0000256" key="4">
    <source>
        <dbReference type="ARBA" id="ARBA00023027"/>
    </source>
</evidence>
<dbReference type="GO" id="GO:0006099">
    <property type="term" value="P:tricarboxylic acid cycle"/>
    <property type="evidence" value="ECO:0007669"/>
    <property type="project" value="UniProtKB-KW"/>
</dbReference>
<dbReference type="InterPro" id="IPR001236">
    <property type="entry name" value="Lactate/malate_DH_N"/>
</dbReference>
<sequence>MISKLFQNTAKSLTAVNSASFSHHHHKAPVRVAVTGAAGNIGYALVFRIASGELLGKDQPVILQLIELPHAQNALKGVAMELNDCAFPLLRDIVTTDSQSVGFKNADYALLVGSKPRGKGQERADLIKDNGKIFVDTGKAINDNASRDCKVLVVGNPANTNCLIAAHYAKDIPKENFTAMTRLDHDRALYQLASKTGSQVTDIKKLCIWGNHSPTMYPDLTNTTVHNKLVAPTLDHAWIDTFFNPKVGKRGAEIIDARGSSSAASAANAAINHVRDWALGSEDWVSMGVPSDGSYNVPKGLVFSFPVTTKNGKYSIVQGLKISEYSQKKIDITTKELLEERACVEHLLK</sequence>
<dbReference type="InterPro" id="IPR015955">
    <property type="entry name" value="Lactate_DH/Glyco_Ohase_4_C"/>
</dbReference>